<evidence type="ECO:0000313" key="3">
    <source>
        <dbReference type="EMBL" id="EWC46068.1"/>
    </source>
</evidence>
<protein>
    <submittedName>
        <fullName evidence="3">Uncharacterized protein</fullName>
    </submittedName>
</protein>
<feature type="signal peptide" evidence="2">
    <location>
        <begin position="1"/>
        <end position="24"/>
    </location>
</feature>
<feature type="compositionally biased region" description="Polar residues" evidence="1">
    <location>
        <begin position="474"/>
        <end position="501"/>
    </location>
</feature>
<dbReference type="OrthoDB" id="5425501at2759"/>
<keyword evidence="2" id="KW-0732">Signal</keyword>
<dbReference type="EMBL" id="KI966421">
    <property type="protein sequence ID" value="EWC46068.1"/>
    <property type="molecule type" value="Genomic_DNA"/>
</dbReference>
<dbReference type="Proteomes" id="UP000024837">
    <property type="component" value="Unassembled WGS sequence"/>
</dbReference>
<evidence type="ECO:0000256" key="1">
    <source>
        <dbReference type="SAM" id="MobiDB-lite"/>
    </source>
</evidence>
<feature type="region of interest" description="Disordered" evidence="1">
    <location>
        <begin position="474"/>
        <end position="509"/>
    </location>
</feature>
<name>W7I1H6_9PEZI</name>
<dbReference type="AlphaFoldDB" id="W7I1H6"/>
<keyword evidence="4" id="KW-1185">Reference proteome</keyword>
<accession>W7I1H6</accession>
<reference evidence="3 4" key="1">
    <citation type="submission" date="2013-05" db="EMBL/GenBank/DDBJ databases">
        <title>Drechslerella stenobrocha genome reveals carnivorous origination and mechanical trapping mechanism of predatory fungi.</title>
        <authorList>
            <person name="Liu X."/>
            <person name="Zhang W."/>
            <person name="Liu K."/>
        </authorList>
    </citation>
    <scope>NUCLEOTIDE SEQUENCE [LARGE SCALE GENOMIC DNA]</scope>
    <source>
        <strain evidence="3 4">248</strain>
    </source>
</reference>
<evidence type="ECO:0000256" key="2">
    <source>
        <dbReference type="SAM" id="SignalP"/>
    </source>
</evidence>
<proteinExistence type="predicted"/>
<sequence length="509" mass="55969">MRRTTWPNIAIAVLTIALVSPLDAFSIRVFWKNGQNDQSVLDNFDAAKPDPLKFSRTIPYPSGKYDCSLVQFWARPSGPVQPVPGILNILNSPKAGVAAHYLFFYESSNCSPFPIMFVKAAQPPDMESKAGSQFIFNLMDTVLPNIRSWREANTASEDDMALIRAYDPAANTNDAEWNHSSAVVVYVPDQGGIWRLRSVAKVVPADPTAMLEGTEAAMSQMMAEALHAEYAEWWGLEQAYQTEQAALDTDITSPGFNFDPTAFPMGQGKIAMLMLGYEFIRLNEGDPRAQELEALINEVGEIGAREQAQADNVDPVNIHNHPASRGLRALNEKLESLDLILPPKESSAIEIEEEGGNPLLRVGQGIGAGQNAGMGHIYQSSPFVLPQMQHPQFNPMQARYNPANTQTLHSVLGGQSPNRGPYQTFNSLPLPQQLGYLPQSNMMMPPPHLQFYSVLQPGQQNSIFNPPQYQQYFGGSPNNAYSNVQQQARHPNAGQNPSQGFNFPGPGQG</sequence>
<dbReference type="HOGENOM" id="CLU_535305_0_0_1"/>
<feature type="chain" id="PRO_5004895658" evidence="2">
    <location>
        <begin position="25"/>
        <end position="509"/>
    </location>
</feature>
<evidence type="ECO:0000313" key="4">
    <source>
        <dbReference type="Proteomes" id="UP000024837"/>
    </source>
</evidence>
<gene>
    <name evidence="3" type="ORF">DRE_04642</name>
</gene>
<organism evidence="3 4">
    <name type="scientific">Drechslerella stenobrocha 248</name>
    <dbReference type="NCBI Taxonomy" id="1043628"/>
    <lineage>
        <taxon>Eukaryota</taxon>
        <taxon>Fungi</taxon>
        <taxon>Dikarya</taxon>
        <taxon>Ascomycota</taxon>
        <taxon>Pezizomycotina</taxon>
        <taxon>Orbiliomycetes</taxon>
        <taxon>Orbiliales</taxon>
        <taxon>Orbiliaceae</taxon>
        <taxon>Drechslerella</taxon>
    </lineage>
</organism>